<dbReference type="EMBL" id="JBHTHU010000002">
    <property type="protein sequence ID" value="MFD0749499.1"/>
    <property type="molecule type" value="Genomic_DNA"/>
</dbReference>
<keyword evidence="2" id="KW-0472">Membrane</keyword>
<dbReference type="Pfam" id="PF13424">
    <property type="entry name" value="TPR_12"/>
    <property type="match status" value="1"/>
</dbReference>
<feature type="transmembrane region" description="Helical" evidence="2">
    <location>
        <begin position="343"/>
        <end position="364"/>
    </location>
</feature>
<dbReference type="SUPFAM" id="SSF47384">
    <property type="entry name" value="Homodimeric domain of signal transducing histidine kinase"/>
    <property type="match status" value="1"/>
</dbReference>
<keyword evidence="1" id="KW-0175">Coiled coil</keyword>
<proteinExistence type="predicted"/>
<evidence type="ECO:0000313" key="3">
    <source>
        <dbReference type="EMBL" id="MFD0749499.1"/>
    </source>
</evidence>
<dbReference type="InterPro" id="IPR036097">
    <property type="entry name" value="HisK_dim/P_sf"/>
</dbReference>
<name>A0ABW2YV94_9SPHI</name>
<dbReference type="InterPro" id="IPR011990">
    <property type="entry name" value="TPR-like_helical_dom_sf"/>
</dbReference>
<keyword evidence="4" id="KW-1185">Reference proteome</keyword>
<comment type="caution">
    <text evidence="3">The sequence shown here is derived from an EMBL/GenBank/DDBJ whole genome shotgun (WGS) entry which is preliminary data.</text>
</comment>
<gene>
    <name evidence="3" type="ORF">ACFQZS_05050</name>
</gene>
<dbReference type="InterPro" id="IPR019734">
    <property type="entry name" value="TPR_rpt"/>
</dbReference>
<keyword evidence="2" id="KW-1133">Transmembrane helix</keyword>
<dbReference type="SMART" id="SM00028">
    <property type="entry name" value="TPR"/>
    <property type="match status" value="4"/>
</dbReference>
<protein>
    <submittedName>
        <fullName evidence="3">Tetratricopeptide repeat protein</fullName>
    </submittedName>
</protein>
<dbReference type="RefSeq" id="WP_377097916.1">
    <property type="nucleotide sequence ID" value="NZ_JBHTHU010000002.1"/>
</dbReference>
<reference evidence="4" key="1">
    <citation type="journal article" date="2019" name="Int. J. Syst. Evol. Microbiol.">
        <title>The Global Catalogue of Microorganisms (GCM) 10K type strain sequencing project: providing services to taxonomists for standard genome sequencing and annotation.</title>
        <authorList>
            <consortium name="The Broad Institute Genomics Platform"/>
            <consortium name="The Broad Institute Genome Sequencing Center for Infectious Disease"/>
            <person name="Wu L."/>
            <person name="Ma J."/>
        </authorList>
    </citation>
    <scope>NUCLEOTIDE SEQUENCE [LARGE SCALE GENOMIC DNA]</scope>
    <source>
        <strain evidence="4">CCUG 63418</strain>
    </source>
</reference>
<sequence length="478" mass="54973">MKKIYALFIFIIFTTTVYGYNNKEVTSKDTSEVIALNKSGYANRFTNPRETVIDADRALKIALNLKYTAGVAESYRIKGIGQYYLNKPDSAYNSYFSALEAFKKINDERGIAKVYNNIGNLYQTVDYDNALKFFNQAEAIATKYGDKKLIASLQLNKGNIYNRQNRYSNALASYNKSSELFKQLKDSVNLIQCLENLGDIYYKLRNYNKAEELLLEANAKAKRMDMNASIVAINMTLTDIYIAQNKFANAEKYIDEGETYSMLIDSAKNNKNIYEYKHSRYELERKRKNYEKALSQLIEIYQRDSVNYKAIESTRLNLLQTEQERTNQAAQVQANEEKSRIKFWSVTLVAALLLIVVGLLVTNVRRKAVTNLKLQELNEEVSRQKDNLDRINHHLEEIIDERTKDLQAKNRKLSEYSSYLSHQIRGPIATLKGLMNLENEGLVDKSECIDLMGKCVSEIDDKIIEMSDMLHDTDHGAV</sequence>
<dbReference type="Gene3D" id="1.10.287.130">
    <property type="match status" value="1"/>
</dbReference>
<dbReference type="SUPFAM" id="SSF48452">
    <property type="entry name" value="TPR-like"/>
    <property type="match status" value="1"/>
</dbReference>
<accession>A0ABW2YV94</accession>
<evidence type="ECO:0000256" key="2">
    <source>
        <dbReference type="SAM" id="Phobius"/>
    </source>
</evidence>
<evidence type="ECO:0000313" key="4">
    <source>
        <dbReference type="Proteomes" id="UP001596958"/>
    </source>
</evidence>
<feature type="coiled-coil region" evidence="1">
    <location>
        <begin position="367"/>
        <end position="401"/>
    </location>
</feature>
<dbReference type="Proteomes" id="UP001596958">
    <property type="component" value="Unassembled WGS sequence"/>
</dbReference>
<dbReference type="PANTHER" id="PTHR10098">
    <property type="entry name" value="RAPSYN-RELATED"/>
    <property type="match status" value="1"/>
</dbReference>
<dbReference type="Gene3D" id="1.25.40.10">
    <property type="entry name" value="Tetratricopeptide repeat domain"/>
    <property type="match status" value="2"/>
</dbReference>
<evidence type="ECO:0000256" key="1">
    <source>
        <dbReference type="SAM" id="Coils"/>
    </source>
</evidence>
<organism evidence="3 4">
    <name type="scientific">Mucilaginibacter calamicampi</name>
    <dbReference type="NCBI Taxonomy" id="1302352"/>
    <lineage>
        <taxon>Bacteria</taxon>
        <taxon>Pseudomonadati</taxon>
        <taxon>Bacteroidota</taxon>
        <taxon>Sphingobacteriia</taxon>
        <taxon>Sphingobacteriales</taxon>
        <taxon>Sphingobacteriaceae</taxon>
        <taxon>Mucilaginibacter</taxon>
    </lineage>
</organism>
<keyword evidence="2" id="KW-0812">Transmembrane</keyword>